<name>A0ABD1U5U9_9LAMI</name>
<evidence type="ECO:0008006" key="3">
    <source>
        <dbReference type="Google" id="ProtNLM"/>
    </source>
</evidence>
<proteinExistence type="predicted"/>
<dbReference type="EMBL" id="JBFOLJ010000007">
    <property type="protein sequence ID" value="KAL2520394.1"/>
    <property type="molecule type" value="Genomic_DNA"/>
</dbReference>
<dbReference type="AlphaFoldDB" id="A0ABD1U5U9"/>
<gene>
    <name evidence="1" type="ORF">Fot_24317</name>
</gene>
<evidence type="ECO:0000313" key="2">
    <source>
        <dbReference type="Proteomes" id="UP001604277"/>
    </source>
</evidence>
<reference evidence="2" key="1">
    <citation type="submission" date="2024-07" db="EMBL/GenBank/DDBJ databases">
        <title>Two chromosome-level genome assemblies of Korean endemic species Abeliophyllum distichum and Forsythia ovata (Oleaceae).</title>
        <authorList>
            <person name="Jang H."/>
        </authorList>
    </citation>
    <scope>NUCLEOTIDE SEQUENCE [LARGE SCALE GENOMIC DNA]</scope>
</reference>
<accession>A0ABD1U5U9</accession>
<sequence length="144" mass="16387">MATDINQSFDLKRVRILSILVSDNLKTMEQGILSLVPSSEAHQRWKAWKIPNLIDLPMYKAKSISCVVNRSMIEMMNDKLLRLWLSGMAFLSWNGTKERLSLLLPSKMMAHHRIVYAGQWFLSPPKILVTRSSTAPCCQLANNG</sequence>
<keyword evidence="2" id="KW-1185">Reference proteome</keyword>
<dbReference type="Proteomes" id="UP001604277">
    <property type="component" value="Unassembled WGS sequence"/>
</dbReference>
<protein>
    <recommendedName>
        <fullName evidence="3">ATP-dependent DNA helicase</fullName>
    </recommendedName>
</protein>
<evidence type="ECO:0000313" key="1">
    <source>
        <dbReference type="EMBL" id="KAL2520394.1"/>
    </source>
</evidence>
<organism evidence="1 2">
    <name type="scientific">Forsythia ovata</name>
    <dbReference type="NCBI Taxonomy" id="205694"/>
    <lineage>
        <taxon>Eukaryota</taxon>
        <taxon>Viridiplantae</taxon>
        <taxon>Streptophyta</taxon>
        <taxon>Embryophyta</taxon>
        <taxon>Tracheophyta</taxon>
        <taxon>Spermatophyta</taxon>
        <taxon>Magnoliopsida</taxon>
        <taxon>eudicotyledons</taxon>
        <taxon>Gunneridae</taxon>
        <taxon>Pentapetalae</taxon>
        <taxon>asterids</taxon>
        <taxon>lamiids</taxon>
        <taxon>Lamiales</taxon>
        <taxon>Oleaceae</taxon>
        <taxon>Forsythieae</taxon>
        <taxon>Forsythia</taxon>
    </lineage>
</organism>
<comment type="caution">
    <text evidence="1">The sequence shown here is derived from an EMBL/GenBank/DDBJ whole genome shotgun (WGS) entry which is preliminary data.</text>
</comment>